<dbReference type="PANTHER" id="PTHR42709">
    <property type="entry name" value="ALKALINE PHOSPHATASE LIKE PROTEIN"/>
    <property type="match status" value="1"/>
</dbReference>
<name>A0A1F8DI67_9BACT</name>
<dbReference type="AlphaFoldDB" id="A0A1F8DI67"/>
<keyword evidence="1" id="KW-1133">Transmembrane helix</keyword>
<accession>A0A1F8DI67</accession>
<feature type="transmembrane region" description="Helical" evidence="1">
    <location>
        <begin position="157"/>
        <end position="181"/>
    </location>
</feature>
<dbReference type="EMBL" id="MGIL01000013">
    <property type="protein sequence ID" value="OGM88303.1"/>
    <property type="molecule type" value="Genomic_DNA"/>
</dbReference>
<evidence type="ECO:0000259" key="2">
    <source>
        <dbReference type="Pfam" id="PF09335"/>
    </source>
</evidence>
<reference evidence="3 4" key="1">
    <citation type="journal article" date="2016" name="Nat. Commun.">
        <title>Thousands of microbial genomes shed light on interconnected biogeochemical processes in an aquifer system.</title>
        <authorList>
            <person name="Anantharaman K."/>
            <person name="Brown C.T."/>
            <person name="Hug L.A."/>
            <person name="Sharon I."/>
            <person name="Castelle C.J."/>
            <person name="Probst A.J."/>
            <person name="Thomas B.C."/>
            <person name="Singh A."/>
            <person name="Wilkins M.J."/>
            <person name="Karaoz U."/>
            <person name="Brodie E.L."/>
            <person name="Williams K.H."/>
            <person name="Hubbard S.S."/>
            <person name="Banfield J.F."/>
        </authorList>
    </citation>
    <scope>NUCLEOTIDE SEQUENCE [LARGE SCALE GENOMIC DNA]</scope>
</reference>
<keyword evidence="1" id="KW-0472">Membrane</keyword>
<organism evidence="3 4">
    <name type="scientific">Candidatus Woesebacteria bacterium RIFOXYD1_FULL_43_18</name>
    <dbReference type="NCBI Taxonomy" id="1802551"/>
    <lineage>
        <taxon>Bacteria</taxon>
        <taxon>Candidatus Woeseibacteriota</taxon>
    </lineage>
</organism>
<evidence type="ECO:0000313" key="3">
    <source>
        <dbReference type="EMBL" id="OGM88303.1"/>
    </source>
</evidence>
<proteinExistence type="predicted"/>
<sequence length="185" mass="19919">MNKVTIKNFFKKYSSVLGLSFAIAISVIVFTLRDKFVGLQSYGYLGLFLLSILGNATIILPVPIILTAFLGGAVFNPLIVGVVVSLGATIGELTGYLAGAGGSEIIQKDKKVQKVKKWMEKYGLWTLFALAVIPNPLFDLAGIVAGATKIPVYKYLIVVWLGKLIKFVAISYIGAGSINVIDKFV</sequence>
<feature type="transmembrane region" description="Helical" evidence="1">
    <location>
        <begin position="122"/>
        <end position="145"/>
    </location>
</feature>
<evidence type="ECO:0000313" key="4">
    <source>
        <dbReference type="Proteomes" id="UP000177596"/>
    </source>
</evidence>
<dbReference type="Pfam" id="PF09335">
    <property type="entry name" value="VTT_dom"/>
    <property type="match status" value="1"/>
</dbReference>
<dbReference type="InterPro" id="IPR032816">
    <property type="entry name" value="VTT_dom"/>
</dbReference>
<keyword evidence="1" id="KW-0812">Transmembrane</keyword>
<feature type="domain" description="VTT" evidence="2">
    <location>
        <begin position="63"/>
        <end position="175"/>
    </location>
</feature>
<feature type="transmembrane region" description="Helical" evidence="1">
    <location>
        <begin position="44"/>
        <end position="66"/>
    </location>
</feature>
<feature type="transmembrane region" description="Helical" evidence="1">
    <location>
        <begin position="78"/>
        <end position="101"/>
    </location>
</feature>
<dbReference type="InterPro" id="IPR051311">
    <property type="entry name" value="DedA_domain"/>
</dbReference>
<evidence type="ECO:0000256" key="1">
    <source>
        <dbReference type="SAM" id="Phobius"/>
    </source>
</evidence>
<feature type="transmembrane region" description="Helical" evidence="1">
    <location>
        <begin position="12"/>
        <end position="32"/>
    </location>
</feature>
<dbReference type="Proteomes" id="UP000177596">
    <property type="component" value="Unassembled WGS sequence"/>
</dbReference>
<gene>
    <name evidence="3" type="ORF">A2573_02725</name>
</gene>
<protein>
    <recommendedName>
        <fullName evidence="2">VTT domain-containing protein</fullName>
    </recommendedName>
</protein>
<comment type="caution">
    <text evidence="3">The sequence shown here is derived from an EMBL/GenBank/DDBJ whole genome shotgun (WGS) entry which is preliminary data.</text>
</comment>